<evidence type="ECO:0000313" key="3">
    <source>
        <dbReference type="Proteomes" id="UP000014729"/>
    </source>
</evidence>
<dbReference type="EMBL" id="HQ634192">
    <property type="protein sequence ID" value="AGH56801.1"/>
    <property type="molecule type" value="Genomic_DNA"/>
</dbReference>
<protein>
    <submittedName>
        <fullName evidence="1">Uncharacterized protein</fullName>
    </submittedName>
</protein>
<reference evidence="1 4" key="1">
    <citation type="submission" date="2010-11" db="EMBL/GenBank/DDBJ databases">
        <title>The Genome Sequence of Cellulophaga phage phiST.</title>
        <authorList>
            <consortium name="The Broad Institute Genome Sequencing Platform"/>
            <person name="Henn M.R."/>
            <person name="Reimann L."/>
            <person name="Holmfelt K."/>
            <person name="Levin J."/>
            <person name="Malboeuf C."/>
            <person name="Casali M."/>
            <person name="Russ C."/>
            <person name="Lennon N."/>
            <person name="Chapman S.B."/>
            <person name="Erlich R."/>
            <person name="Young S.K."/>
            <person name="Yandava C."/>
            <person name="Zeng Q."/>
            <person name="Alvarado L."/>
            <person name="Anderson S."/>
            <person name="Berlin A."/>
            <person name="Chen Z."/>
            <person name="Freedman E."/>
            <person name="Gellesch M."/>
            <person name="Goldberg J."/>
            <person name="Green L."/>
            <person name="Griggs A."/>
            <person name="Gujja S."/>
            <person name="Heilman E.R."/>
            <person name="Heiman D."/>
            <person name="Hollinger A."/>
            <person name="Howarth C."/>
            <person name="Larson L."/>
            <person name="Mehta T."/>
            <person name="Pearson M."/>
            <person name="Roberts A."/>
            <person name="Ryan E."/>
            <person name="Saif S."/>
            <person name="Shea T."/>
            <person name="Shenoy N."/>
            <person name="Sisk P."/>
            <person name="Stolte C."/>
            <person name="Sykes S."/>
            <person name="White J."/>
            <person name="Haas B."/>
            <person name="Nusbaum C."/>
            <person name="Birren B."/>
        </authorList>
    </citation>
    <scope>NUCLEOTIDE SEQUENCE [LARGE SCALE GENOMIC DNA]</scope>
    <source>
        <strain evidence="1">PhiST</strain>
        <strain evidence="4">phiST</strain>
    </source>
</reference>
<dbReference type="KEGG" id="vg:15010001"/>
<accession>M4SPX3</accession>
<sequence>MSNSNSMQPSKMLDLQFDPILLSSNYVMTELEECRFGGGDSKLYIGTGLQIRDRLKEIFGFDEWKEEQEEDNEDSSWEAFVAYLIDLNGDGYSYVQIFKLQ</sequence>
<keyword evidence="4" id="KW-1185">Reference proteome</keyword>
<organism evidence="1 4">
    <name type="scientific">Cellulophaga phage phiST</name>
    <dbReference type="NCBI Taxonomy" id="756282"/>
    <lineage>
        <taxon>Viruses</taxon>
        <taxon>Duplodnaviria</taxon>
        <taxon>Heunggongvirae</taxon>
        <taxon>Uroviricota</taxon>
        <taxon>Caudoviricetes</taxon>
        <taxon>Cbastvirus</taxon>
        <taxon>Cbastvirus ST</taxon>
    </lineage>
</organism>
<evidence type="ECO:0000313" key="1">
    <source>
        <dbReference type="EMBL" id="AGH56801.1"/>
    </source>
</evidence>
<dbReference type="Proteomes" id="UP000014729">
    <property type="component" value="Segment"/>
</dbReference>
<reference evidence="3" key="3">
    <citation type="submission" date="2013-03" db="EMBL/GenBank/DDBJ databases">
        <title>The Cellulophaga phages: a novel, diverse, and globally ubiquitous model system.</title>
        <authorList>
            <person name="Holmfeldt K."/>
            <person name="Solonenko N."/>
            <person name="Shah M."/>
            <person name="Corrier K."/>
            <person name="Riemann L."/>
            <person name="VerBerkmoes N.C."/>
            <person name="Sullivan M.B."/>
        </authorList>
    </citation>
    <scope>NUCLEOTIDE SEQUENCE [LARGE SCALE GENOMIC DNA]</scope>
</reference>
<gene>
    <name evidence="1" type="ORF">CGPG_00103</name>
    <name evidence="2" type="ORF">PhiST_gp003</name>
</gene>
<evidence type="ECO:0000313" key="4">
    <source>
        <dbReference type="Proteomes" id="UP000203074"/>
    </source>
</evidence>
<reference evidence="2 3" key="2">
    <citation type="journal article" date="2013" name="Proc. Natl. Acad. Sci. U.S.A.">
        <title>Twelve previously unknown phage genera are ubiquitous in global oceans.</title>
        <authorList>
            <person name="Holmfeldt K."/>
            <person name="Solonenko N."/>
            <person name="Shah M."/>
            <person name="Corrier K."/>
            <person name="Riemann L."/>
            <person name="Verberkmoes N.C."/>
            <person name="Sullivan M.B."/>
        </authorList>
    </citation>
    <scope>NUCLEOTIDE SEQUENCE [LARGE SCALE GENOMIC DNA]</scope>
    <source>
        <strain evidence="2">PhiST</strain>
    </source>
</reference>
<dbReference type="GeneID" id="15010001"/>
<dbReference type="EMBL" id="KC821604">
    <property type="protein sequence ID" value="AGO47142.1"/>
    <property type="molecule type" value="Genomic_DNA"/>
</dbReference>
<name>M4SPX3_9CAUD</name>
<dbReference type="Proteomes" id="UP000203074">
    <property type="component" value="Segment"/>
</dbReference>
<proteinExistence type="predicted"/>
<evidence type="ECO:0000313" key="2">
    <source>
        <dbReference type="EMBL" id="AGO47142.1"/>
    </source>
</evidence>
<dbReference type="RefSeq" id="YP_007673484.1">
    <property type="nucleotide sequence ID" value="NC_020842.1"/>
</dbReference>